<name>A0A8X6J9L0_TRICU</name>
<organism evidence="1 2">
    <name type="scientific">Trichonephila clavata</name>
    <name type="common">Joro spider</name>
    <name type="synonym">Nephila clavata</name>
    <dbReference type="NCBI Taxonomy" id="2740835"/>
    <lineage>
        <taxon>Eukaryota</taxon>
        <taxon>Metazoa</taxon>
        <taxon>Ecdysozoa</taxon>
        <taxon>Arthropoda</taxon>
        <taxon>Chelicerata</taxon>
        <taxon>Arachnida</taxon>
        <taxon>Araneae</taxon>
        <taxon>Araneomorphae</taxon>
        <taxon>Entelegynae</taxon>
        <taxon>Araneoidea</taxon>
        <taxon>Nephilidae</taxon>
        <taxon>Trichonephila</taxon>
    </lineage>
</organism>
<evidence type="ECO:0000313" key="1">
    <source>
        <dbReference type="EMBL" id="GFR26340.1"/>
    </source>
</evidence>
<comment type="caution">
    <text evidence="1">The sequence shown here is derived from an EMBL/GenBank/DDBJ whole genome shotgun (WGS) entry which is preliminary data.</text>
</comment>
<protein>
    <submittedName>
        <fullName evidence="1">Uncharacterized protein</fullName>
    </submittedName>
</protein>
<proteinExistence type="predicted"/>
<keyword evidence="2" id="KW-1185">Reference proteome</keyword>
<sequence length="104" mass="11933">MIQTSNRHYVRCSLGNNDVRRSLLSEKPVAEIRSSILTFSHQFMGKKVALKINFSMWLAFLKATDTVKFRFGVTVEKKIESVKDILEENSVEEFLGVSSDLFPF</sequence>
<dbReference type="AlphaFoldDB" id="A0A8X6J9L0"/>
<reference evidence="1" key="1">
    <citation type="submission" date="2020-07" db="EMBL/GenBank/DDBJ databases">
        <title>Multicomponent nature underlies the extraordinary mechanical properties of spider dragline silk.</title>
        <authorList>
            <person name="Kono N."/>
            <person name="Nakamura H."/>
            <person name="Mori M."/>
            <person name="Yoshida Y."/>
            <person name="Ohtoshi R."/>
            <person name="Malay A.D."/>
            <person name="Moran D.A.P."/>
            <person name="Tomita M."/>
            <person name="Numata K."/>
            <person name="Arakawa K."/>
        </authorList>
    </citation>
    <scope>NUCLEOTIDE SEQUENCE</scope>
</reference>
<gene>
    <name evidence="1" type="ORF">TNCT_246881</name>
</gene>
<evidence type="ECO:0000313" key="2">
    <source>
        <dbReference type="Proteomes" id="UP000887116"/>
    </source>
</evidence>
<dbReference type="Proteomes" id="UP000887116">
    <property type="component" value="Unassembled WGS sequence"/>
</dbReference>
<accession>A0A8X6J9L0</accession>
<dbReference type="EMBL" id="BMAO01028649">
    <property type="protein sequence ID" value="GFR26340.1"/>
    <property type="molecule type" value="Genomic_DNA"/>
</dbReference>